<organism evidence="1 2">
    <name type="scientific">Elysia crispata</name>
    <name type="common">lettuce slug</name>
    <dbReference type="NCBI Taxonomy" id="231223"/>
    <lineage>
        <taxon>Eukaryota</taxon>
        <taxon>Metazoa</taxon>
        <taxon>Spiralia</taxon>
        <taxon>Lophotrochozoa</taxon>
        <taxon>Mollusca</taxon>
        <taxon>Gastropoda</taxon>
        <taxon>Heterobranchia</taxon>
        <taxon>Euthyneura</taxon>
        <taxon>Panpulmonata</taxon>
        <taxon>Sacoglossa</taxon>
        <taxon>Placobranchoidea</taxon>
        <taxon>Plakobranchidae</taxon>
        <taxon>Elysia</taxon>
    </lineage>
</organism>
<proteinExistence type="predicted"/>
<sequence>MKCPPPSPGLVWCVCVCVCVNPEPGFYLKQALDQDRPEFGEKWSGQGLFPSIIYAEASVNKFTHSDQSSIDEVQSLIDWACYVTGPSYLRMPGPVDGMIVDLVLALSASIEFRRRSSFISKTGLFRQD</sequence>
<protein>
    <submittedName>
        <fullName evidence="1">Uncharacterized protein</fullName>
    </submittedName>
</protein>
<evidence type="ECO:0000313" key="2">
    <source>
        <dbReference type="Proteomes" id="UP001283361"/>
    </source>
</evidence>
<dbReference type="Proteomes" id="UP001283361">
    <property type="component" value="Unassembled WGS sequence"/>
</dbReference>
<comment type="caution">
    <text evidence="1">The sequence shown here is derived from an EMBL/GenBank/DDBJ whole genome shotgun (WGS) entry which is preliminary data.</text>
</comment>
<evidence type="ECO:0000313" key="1">
    <source>
        <dbReference type="EMBL" id="KAK3784982.1"/>
    </source>
</evidence>
<reference evidence="1" key="1">
    <citation type="journal article" date="2023" name="G3 (Bethesda)">
        <title>A reference genome for the long-term kleptoplast-retaining sea slug Elysia crispata morphotype clarki.</title>
        <authorList>
            <person name="Eastman K.E."/>
            <person name="Pendleton A.L."/>
            <person name="Shaikh M.A."/>
            <person name="Suttiyut T."/>
            <person name="Ogas R."/>
            <person name="Tomko P."/>
            <person name="Gavelis G."/>
            <person name="Widhalm J.R."/>
            <person name="Wisecaver J.H."/>
        </authorList>
    </citation>
    <scope>NUCLEOTIDE SEQUENCE</scope>
    <source>
        <strain evidence="1">ECLA1</strain>
    </source>
</reference>
<name>A0AAE1DW72_9GAST</name>
<dbReference type="AlphaFoldDB" id="A0AAE1DW72"/>
<keyword evidence="2" id="KW-1185">Reference proteome</keyword>
<accession>A0AAE1DW72</accession>
<dbReference type="EMBL" id="JAWDGP010002178">
    <property type="protein sequence ID" value="KAK3784982.1"/>
    <property type="molecule type" value="Genomic_DNA"/>
</dbReference>
<gene>
    <name evidence="1" type="ORF">RRG08_062726</name>
</gene>